<protein>
    <submittedName>
        <fullName evidence="1">Uncharacterized protein</fullName>
    </submittedName>
</protein>
<organism evidence="1 2">
    <name type="scientific">Solanum tuberosum</name>
    <name type="common">Potato</name>
    <dbReference type="NCBI Taxonomy" id="4113"/>
    <lineage>
        <taxon>Eukaryota</taxon>
        <taxon>Viridiplantae</taxon>
        <taxon>Streptophyta</taxon>
        <taxon>Embryophyta</taxon>
        <taxon>Tracheophyta</taxon>
        <taxon>Spermatophyta</taxon>
        <taxon>Magnoliopsida</taxon>
        <taxon>eudicotyledons</taxon>
        <taxon>Gunneridae</taxon>
        <taxon>Pentapetalae</taxon>
        <taxon>asterids</taxon>
        <taxon>lamiids</taxon>
        <taxon>Solanales</taxon>
        <taxon>Solanaceae</taxon>
        <taxon>Solanoideae</taxon>
        <taxon>Solaneae</taxon>
        <taxon>Solanum</taxon>
    </lineage>
</organism>
<dbReference type="AlphaFoldDB" id="M1DXB0"/>
<evidence type="ECO:0000313" key="2">
    <source>
        <dbReference type="Proteomes" id="UP000011115"/>
    </source>
</evidence>
<accession>M1DXB0</accession>
<dbReference type="Proteomes" id="UP000011115">
    <property type="component" value="Unassembled WGS sequence"/>
</dbReference>
<name>M1DXB0_SOLTU</name>
<reference evidence="1" key="2">
    <citation type="submission" date="2015-06" db="UniProtKB">
        <authorList>
            <consortium name="EnsemblPlants"/>
        </authorList>
    </citation>
    <scope>IDENTIFICATION</scope>
    <source>
        <strain evidence="1">DM1-3 516 R44</strain>
    </source>
</reference>
<dbReference type="Gramene" id="PGSC0003DMT400095913">
    <property type="protein sequence ID" value="PGSC0003DMT400095913"/>
    <property type="gene ID" value="PGSC0003DMG400045484"/>
</dbReference>
<dbReference type="PaxDb" id="4113-PGSC0003DMT400095913"/>
<sequence>MRFKYVPKRYTKLFNVDPRRPVLRTKVGICGALGLDLVLDDGYNMNYITPEVVACLGLPRLQRTYPYTMEGCKVTKGDSYVGTRIIDGGTQVPAKEPTIKGVMDALTGCSNIQGKEDLSCGRQSTIANLNTFTIANEQSVNVNLSLCEPIDSLQCVDNVLVENVDTLVDPIDDRIDSSSKINLCPPSVDTYALNASSLFCIDWVDQPVCKCSSLVEGPCNVIKEAQVGGTNENVVHLIRSDSLSISFTEDPVACFTHRDHVLENASKIDMCLSEGELACFNSSLVVDHSIFKYNIQFEDDEITPSDVPGGVNLESSIVLDSYTCDSNPLWCEAFPHKDGNLFLEDEDTLVGKECDEEEGGVCFSVTSSSWRVSLLDSMTNAFEPIGSHTHENTLEEVDLRDTFLYYLFTYDDAHAVEWSMMLENDSANRAKQEVLGPSSWISFPFDPGSELNCGTCVVMLGQDDKNYLDGFVDTFPYVENPS</sequence>
<dbReference type="HOGENOM" id="CLU_566731_0_0_1"/>
<dbReference type="InParanoid" id="M1DXB0"/>
<keyword evidence="2" id="KW-1185">Reference proteome</keyword>
<dbReference type="PANTHER" id="PTHR34482:SF36">
    <property type="entry name" value="RETROTRANSPOSON GAG DOMAIN-CONTAINING PROTEIN"/>
    <property type="match status" value="1"/>
</dbReference>
<proteinExistence type="predicted"/>
<evidence type="ECO:0000313" key="1">
    <source>
        <dbReference type="EnsemblPlants" id="PGSC0003DMT400095913"/>
    </source>
</evidence>
<dbReference type="EnsemblPlants" id="PGSC0003DMT400095913">
    <property type="protein sequence ID" value="PGSC0003DMT400095913"/>
    <property type="gene ID" value="PGSC0003DMG400045484"/>
</dbReference>
<dbReference type="PANTHER" id="PTHR34482">
    <property type="entry name" value="DNA DAMAGE-INDUCIBLE PROTEIN 1-LIKE"/>
    <property type="match status" value="1"/>
</dbReference>
<reference evidence="2" key="1">
    <citation type="journal article" date="2011" name="Nature">
        <title>Genome sequence and analysis of the tuber crop potato.</title>
        <authorList>
            <consortium name="The Potato Genome Sequencing Consortium"/>
        </authorList>
    </citation>
    <scope>NUCLEOTIDE SEQUENCE [LARGE SCALE GENOMIC DNA]</scope>
    <source>
        <strain evidence="2">cv. DM1-3 516 R44</strain>
    </source>
</reference>